<dbReference type="InterPro" id="IPR001054">
    <property type="entry name" value="A/G_cyclase"/>
</dbReference>
<organism evidence="3 4">
    <name type="scientific">Rhodococcus gannanensis</name>
    <dbReference type="NCBI Taxonomy" id="1960308"/>
    <lineage>
        <taxon>Bacteria</taxon>
        <taxon>Bacillati</taxon>
        <taxon>Actinomycetota</taxon>
        <taxon>Actinomycetes</taxon>
        <taxon>Mycobacteriales</taxon>
        <taxon>Nocardiaceae</taxon>
        <taxon>Rhodococcus</taxon>
    </lineage>
</organism>
<dbReference type="EMBL" id="JBHUFB010000020">
    <property type="protein sequence ID" value="MFD1815210.1"/>
    <property type="molecule type" value="Genomic_DNA"/>
</dbReference>
<keyword evidence="3" id="KW-0456">Lyase</keyword>
<evidence type="ECO:0000256" key="1">
    <source>
        <dbReference type="ARBA" id="ARBA00005381"/>
    </source>
</evidence>
<dbReference type="GO" id="GO:0016829">
    <property type="term" value="F:lyase activity"/>
    <property type="evidence" value="ECO:0007669"/>
    <property type="project" value="UniProtKB-KW"/>
</dbReference>
<comment type="similarity">
    <text evidence="1">Belongs to the adenylyl cyclase class-3 family.</text>
</comment>
<keyword evidence="4" id="KW-1185">Reference proteome</keyword>
<dbReference type="InterPro" id="IPR050697">
    <property type="entry name" value="Adenylyl/Guanylyl_Cyclase_3/4"/>
</dbReference>
<sequence length="274" mass="29126">MIEQPDDGDGRGRVASALDRVRALDSAPGVVDAVRRVRRALPGDPSFGDPLSTAGPGGARAVARVADRLLDDRPGASREVGLGALQVWQALLERTGRGRGTREMTLVFTDLVGFSDFALAAGDEAAVELLRAVAKAIEPPVTEYGGQVVKRMGDGMMAVFPRPDRALDAAFAARDALELVDCAGRRQRMRVGVHTGVPRQVGGDWLGVDVNVAARVMQAGGDGKAMVSSATLDALGRDRLSELGYRIHPYRRGLFAAAPRGVPDGLQMYTIERM</sequence>
<proteinExistence type="inferred from homology"/>
<dbReference type="CDD" id="cd07302">
    <property type="entry name" value="CHD"/>
    <property type="match status" value="1"/>
</dbReference>
<dbReference type="InterPro" id="IPR029787">
    <property type="entry name" value="Nucleotide_cyclase"/>
</dbReference>
<dbReference type="SUPFAM" id="SSF55073">
    <property type="entry name" value="Nucleotide cyclase"/>
    <property type="match status" value="1"/>
</dbReference>
<feature type="domain" description="Guanylate cyclase" evidence="2">
    <location>
        <begin position="105"/>
        <end position="217"/>
    </location>
</feature>
<dbReference type="RefSeq" id="WP_378487649.1">
    <property type="nucleotide sequence ID" value="NZ_JBHUFB010000020.1"/>
</dbReference>
<dbReference type="EC" id="4.6.1.-" evidence="3"/>
<dbReference type="SMART" id="SM00044">
    <property type="entry name" value="CYCc"/>
    <property type="match status" value="1"/>
</dbReference>
<dbReference type="Pfam" id="PF00211">
    <property type="entry name" value="Guanylate_cyc"/>
    <property type="match status" value="1"/>
</dbReference>
<reference evidence="4" key="1">
    <citation type="journal article" date="2019" name="Int. J. Syst. Evol. Microbiol.">
        <title>The Global Catalogue of Microorganisms (GCM) 10K type strain sequencing project: providing services to taxonomists for standard genome sequencing and annotation.</title>
        <authorList>
            <consortium name="The Broad Institute Genomics Platform"/>
            <consortium name="The Broad Institute Genome Sequencing Center for Infectious Disease"/>
            <person name="Wu L."/>
            <person name="Ma J."/>
        </authorList>
    </citation>
    <scope>NUCLEOTIDE SEQUENCE [LARGE SCALE GENOMIC DNA]</scope>
    <source>
        <strain evidence="4">DT72</strain>
    </source>
</reference>
<dbReference type="Gene3D" id="3.30.70.1230">
    <property type="entry name" value="Nucleotide cyclase"/>
    <property type="match status" value="1"/>
</dbReference>
<dbReference type="Proteomes" id="UP001597286">
    <property type="component" value="Unassembled WGS sequence"/>
</dbReference>
<gene>
    <name evidence="3" type="ORF">ACFSJG_23575</name>
</gene>
<evidence type="ECO:0000313" key="4">
    <source>
        <dbReference type="Proteomes" id="UP001597286"/>
    </source>
</evidence>
<dbReference type="PANTHER" id="PTHR43081:SF19">
    <property type="entry name" value="PH-SENSITIVE ADENYLATE CYCLASE RV1264"/>
    <property type="match status" value="1"/>
</dbReference>
<protein>
    <submittedName>
        <fullName evidence="3">Adenylate/guanylate cyclase domain-containing protein</fullName>
        <ecNumber evidence="3">4.6.1.-</ecNumber>
    </submittedName>
</protein>
<dbReference type="PANTHER" id="PTHR43081">
    <property type="entry name" value="ADENYLATE CYCLASE, TERMINAL-DIFFERENTIATION SPECIFIC-RELATED"/>
    <property type="match status" value="1"/>
</dbReference>
<evidence type="ECO:0000259" key="2">
    <source>
        <dbReference type="PROSITE" id="PS50125"/>
    </source>
</evidence>
<comment type="caution">
    <text evidence="3">The sequence shown here is derived from an EMBL/GenBank/DDBJ whole genome shotgun (WGS) entry which is preliminary data.</text>
</comment>
<dbReference type="PROSITE" id="PS50125">
    <property type="entry name" value="GUANYLATE_CYCLASE_2"/>
    <property type="match status" value="1"/>
</dbReference>
<evidence type="ECO:0000313" key="3">
    <source>
        <dbReference type="EMBL" id="MFD1815210.1"/>
    </source>
</evidence>
<accession>A0ABW4P9L8</accession>
<name>A0ABW4P9L8_9NOCA</name>